<dbReference type="SUPFAM" id="SSF54001">
    <property type="entry name" value="Cysteine proteinases"/>
    <property type="match status" value="1"/>
</dbReference>
<dbReference type="Proteomes" id="UP000608513">
    <property type="component" value="Unassembled WGS sequence"/>
</dbReference>
<keyword evidence="1" id="KW-0732">Signal</keyword>
<dbReference type="InterPro" id="IPR006311">
    <property type="entry name" value="TAT_signal"/>
</dbReference>
<dbReference type="Pfam" id="PF05708">
    <property type="entry name" value="Peptidase_C92"/>
    <property type="match status" value="1"/>
</dbReference>
<comment type="caution">
    <text evidence="2">The sequence shown here is derived from an EMBL/GenBank/DDBJ whole genome shotgun (WGS) entry which is preliminary data.</text>
</comment>
<dbReference type="Gene3D" id="3.90.1720.10">
    <property type="entry name" value="endopeptidase domain like (from Nostoc punctiforme)"/>
    <property type="match status" value="1"/>
</dbReference>
<feature type="chain" id="PRO_5037827333" description="Twin-arginine translocation signal domain-containing protein" evidence="1">
    <location>
        <begin position="22"/>
        <end position="285"/>
    </location>
</feature>
<reference evidence="2" key="1">
    <citation type="submission" date="2020-08" db="EMBL/GenBank/DDBJ databases">
        <title>Ramlibacter sp. USB13 16S ribosomal RNA gene genome sequencing and assembly.</title>
        <authorList>
            <person name="Kang M."/>
        </authorList>
    </citation>
    <scope>NUCLEOTIDE SEQUENCE</scope>
    <source>
        <strain evidence="2">USB13</strain>
    </source>
</reference>
<evidence type="ECO:0000313" key="3">
    <source>
        <dbReference type="Proteomes" id="UP000608513"/>
    </source>
</evidence>
<proteinExistence type="predicted"/>
<dbReference type="PROSITE" id="PS51318">
    <property type="entry name" value="TAT"/>
    <property type="match status" value="1"/>
</dbReference>
<organism evidence="2 3">
    <name type="scientific">Ramlibacter cellulosilyticus</name>
    <dbReference type="NCBI Taxonomy" id="2764187"/>
    <lineage>
        <taxon>Bacteria</taxon>
        <taxon>Pseudomonadati</taxon>
        <taxon>Pseudomonadota</taxon>
        <taxon>Betaproteobacteria</taxon>
        <taxon>Burkholderiales</taxon>
        <taxon>Comamonadaceae</taxon>
        <taxon>Ramlibacter</taxon>
    </lineage>
</organism>
<evidence type="ECO:0000313" key="2">
    <source>
        <dbReference type="EMBL" id="MBC5782619.1"/>
    </source>
</evidence>
<evidence type="ECO:0000256" key="1">
    <source>
        <dbReference type="SAM" id="SignalP"/>
    </source>
</evidence>
<gene>
    <name evidence="2" type="ORF">H8N03_06655</name>
</gene>
<dbReference type="InterPro" id="IPR038765">
    <property type="entry name" value="Papain-like_cys_pep_sf"/>
</dbReference>
<dbReference type="AlphaFoldDB" id="A0A923SAC1"/>
<evidence type="ECO:0008006" key="4">
    <source>
        <dbReference type="Google" id="ProtNLM"/>
    </source>
</evidence>
<dbReference type="RefSeq" id="WP_187075377.1">
    <property type="nucleotide sequence ID" value="NZ_JACORT010000002.1"/>
</dbReference>
<protein>
    <recommendedName>
        <fullName evidence="4">Twin-arginine translocation signal domain-containing protein</fullName>
    </recommendedName>
</protein>
<feature type="signal peptide" evidence="1">
    <location>
        <begin position="1"/>
        <end position="21"/>
    </location>
</feature>
<name>A0A923SAC1_9BURK</name>
<accession>A0A923SAC1</accession>
<keyword evidence="3" id="KW-1185">Reference proteome</keyword>
<sequence length="285" mass="31477">MPSRRSFVMHLAAAGAAVHTAASRAQQAILAQQPDPNQFETGDLVWPKPAGAFIPYAGVDPNKAAVSNGELAEEEWQKLRVDFIRSTRASAAQATAEDRTYQLQLAQVVEDMTYTSFINKYAADSSPEDFQTYGIGQLAYVGHVAFVEVDAATKTPYVVEAVYGKNLACESCVQRVRYADWLKARGDILVWHGRLKNLDAAQRGAVLAYAKSQQNKPYRFFNFDLADDSGFYCSKLVWQSVKKATGVAIDGNDNPKRAIWFSPLQLMKSRAHIGLLSSPGNYRNT</sequence>
<dbReference type="InterPro" id="IPR024453">
    <property type="entry name" value="Peptidase_C92"/>
</dbReference>
<dbReference type="EMBL" id="JACORT010000002">
    <property type="protein sequence ID" value="MBC5782619.1"/>
    <property type="molecule type" value="Genomic_DNA"/>
</dbReference>